<protein>
    <submittedName>
        <fullName evidence="1">Glyoxalase family protein</fullName>
    </submittedName>
</protein>
<dbReference type="Gene3D" id="3.10.180.10">
    <property type="entry name" value="2,3-Dihydroxybiphenyl 1,2-Dioxygenase, domain 1"/>
    <property type="match status" value="1"/>
</dbReference>
<keyword evidence="2" id="KW-1185">Reference proteome</keyword>
<dbReference type="InterPro" id="IPR029068">
    <property type="entry name" value="Glyas_Bleomycin-R_OHBP_Dase"/>
</dbReference>
<name>A0A8K0QXQ5_9PLEO</name>
<gene>
    <name evidence="1" type="ORF">FB567DRAFT_596996</name>
</gene>
<dbReference type="AlphaFoldDB" id="A0A8K0QXQ5"/>
<dbReference type="EMBL" id="JAGMVJ010000020">
    <property type="protein sequence ID" value="KAH7075054.1"/>
    <property type="molecule type" value="Genomic_DNA"/>
</dbReference>
<dbReference type="CDD" id="cd07262">
    <property type="entry name" value="VOC_like"/>
    <property type="match status" value="1"/>
</dbReference>
<sequence>MTINHIFIYSTPALMSRMLTFYRTSLKPLGYTEKINAFNGTLVGFGSDFPYLWLKQVPEGDKPYATHVAIDAPDNAAVDEFHKLAVENGGTDHGGPGNRDEMSVQPYYAAFALDPQGNNIEAVRLIKKGQPGSLS</sequence>
<evidence type="ECO:0000313" key="1">
    <source>
        <dbReference type="EMBL" id="KAH7075054.1"/>
    </source>
</evidence>
<organism evidence="1 2">
    <name type="scientific">Paraphoma chrysanthemicola</name>
    <dbReference type="NCBI Taxonomy" id="798071"/>
    <lineage>
        <taxon>Eukaryota</taxon>
        <taxon>Fungi</taxon>
        <taxon>Dikarya</taxon>
        <taxon>Ascomycota</taxon>
        <taxon>Pezizomycotina</taxon>
        <taxon>Dothideomycetes</taxon>
        <taxon>Pleosporomycetidae</taxon>
        <taxon>Pleosporales</taxon>
        <taxon>Pleosporineae</taxon>
        <taxon>Phaeosphaeriaceae</taxon>
        <taxon>Paraphoma</taxon>
    </lineage>
</organism>
<evidence type="ECO:0000313" key="2">
    <source>
        <dbReference type="Proteomes" id="UP000813461"/>
    </source>
</evidence>
<dbReference type="Proteomes" id="UP000813461">
    <property type="component" value="Unassembled WGS sequence"/>
</dbReference>
<comment type="caution">
    <text evidence="1">The sequence shown here is derived from an EMBL/GenBank/DDBJ whole genome shotgun (WGS) entry which is preliminary data.</text>
</comment>
<proteinExistence type="predicted"/>
<accession>A0A8K0QXQ5</accession>
<dbReference type="PANTHER" id="PTHR35006:SF2">
    <property type="entry name" value="GLYOXALASE FAMILY PROTEIN (AFU_ORTHOLOGUE AFUA_5G14830)"/>
    <property type="match status" value="1"/>
</dbReference>
<reference evidence="1" key="1">
    <citation type="journal article" date="2021" name="Nat. Commun.">
        <title>Genetic determinants of endophytism in the Arabidopsis root mycobiome.</title>
        <authorList>
            <person name="Mesny F."/>
            <person name="Miyauchi S."/>
            <person name="Thiergart T."/>
            <person name="Pickel B."/>
            <person name="Atanasova L."/>
            <person name="Karlsson M."/>
            <person name="Huettel B."/>
            <person name="Barry K.W."/>
            <person name="Haridas S."/>
            <person name="Chen C."/>
            <person name="Bauer D."/>
            <person name="Andreopoulos W."/>
            <person name="Pangilinan J."/>
            <person name="LaButti K."/>
            <person name="Riley R."/>
            <person name="Lipzen A."/>
            <person name="Clum A."/>
            <person name="Drula E."/>
            <person name="Henrissat B."/>
            <person name="Kohler A."/>
            <person name="Grigoriev I.V."/>
            <person name="Martin F.M."/>
            <person name="Hacquard S."/>
        </authorList>
    </citation>
    <scope>NUCLEOTIDE SEQUENCE</scope>
    <source>
        <strain evidence="1">MPI-SDFR-AT-0120</strain>
    </source>
</reference>
<dbReference type="OrthoDB" id="10249419at2759"/>
<dbReference type="PANTHER" id="PTHR35006">
    <property type="entry name" value="GLYOXALASE FAMILY PROTEIN (AFU_ORTHOLOGUE AFUA_5G14830)"/>
    <property type="match status" value="1"/>
</dbReference>
<dbReference type="SUPFAM" id="SSF54593">
    <property type="entry name" value="Glyoxalase/Bleomycin resistance protein/Dihydroxybiphenyl dioxygenase"/>
    <property type="match status" value="1"/>
</dbReference>